<sequence length="604" mass="67700">MEPPENFRESLDQAGKTVTTCTDGPASASYLEAVDTLRHLLDAMSLGQTVPANDEDHDTLDEAQSLLQLAMSRMEDEFRHSLELHSESVDPEWLFDPVANPSFGSISDDLSVQIAAGDESGEGEEEVATSRPLSNLKLLLDMLPPEIVPSLADIAARMINCGYKMECCQQYIQVRKTILEESLFRLGVERFTIEDVQKMTPDTLETEILQWMKAFSVSVGVLFPSEKQLCEQVFVELPSISEWCFAEVGKGAMTQLLNFAEAVAIGRRSPEKLPRILDMYEELRDLMDDIGSIFSGASCANLRAEASGVLSRLGEAARGTFAEFASAIKRDTARMPVPGGAVHPLTRYVMNYLRLLSCFSNTLNEILGNQRSADSSSRRSDEGSNPGSLYDDNSGQLRDDLPLSVQIVYLIELLENNLDGKAKLYRDNGLQFLFLMNNFQYIVQKVKASEVRRQLSDDWLRRHMGKVRQFHNAYLRGAWHKVLACLRDEGIHSGGSSFSGGVSKSVLKERFKQFNTTFDEVVKTQQSWIVSDPQLCADLRISIVEMVLPAYRAFLGRFRNHLESEKNSDRFLKYNADDMEVILNDLFNNDGSSSVHRRGSFSTN</sequence>
<keyword evidence="3" id="KW-0268">Exocytosis</keyword>
<name>A0A9D4UHF1_ADICA</name>
<dbReference type="PANTHER" id="PTHR12542">
    <property type="entry name" value="EXOCYST COMPLEX PROTEIN EXO70"/>
    <property type="match status" value="1"/>
</dbReference>
<dbReference type="Pfam" id="PF20669">
    <property type="entry name" value="Exo70_N"/>
    <property type="match status" value="1"/>
</dbReference>
<comment type="function">
    <text evidence="3">Component of the exocyst complex.</text>
</comment>
<dbReference type="Pfam" id="PF03081">
    <property type="entry name" value="Exo70_C"/>
    <property type="match status" value="1"/>
</dbReference>
<dbReference type="EMBL" id="JABFUD020000017">
    <property type="protein sequence ID" value="KAI5067727.1"/>
    <property type="molecule type" value="Genomic_DNA"/>
</dbReference>
<dbReference type="Gene3D" id="1.20.1280.170">
    <property type="entry name" value="Exocyst complex component Exo70"/>
    <property type="match status" value="1"/>
</dbReference>
<gene>
    <name evidence="6" type="ORF">GOP47_0018255</name>
</gene>
<dbReference type="OrthoDB" id="1922221at2759"/>
<evidence type="ECO:0000259" key="5">
    <source>
        <dbReference type="Pfam" id="PF03081"/>
    </source>
</evidence>
<dbReference type="PANTHER" id="PTHR12542:SF96">
    <property type="entry name" value="EXOCYST COMPLEX COMPONENT EXO70B1"/>
    <property type="match status" value="1"/>
</dbReference>
<evidence type="ECO:0000256" key="1">
    <source>
        <dbReference type="ARBA" id="ARBA00006756"/>
    </source>
</evidence>
<dbReference type="InterPro" id="IPR004140">
    <property type="entry name" value="Exo70"/>
</dbReference>
<keyword evidence="2 3" id="KW-0813">Transport</keyword>
<evidence type="ECO:0000256" key="2">
    <source>
        <dbReference type="ARBA" id="ARBA00022448"/>
    </source>
</evidence>
<feature type="region of interest" description="Disordered" evidence="4">
    <location>
        <begin position="370"/>
        <end position="395"/>
    </location>
</feature>
<protein>
    <recommendedName>
        <fullName evidence="3">Exocyst subunit Exo70 family protein</fullName>
    </recommendedName>
</protein>
<dbReference type="InterPro" id="IPR046364">
    <property type="entry name" value="Exo70_C"/>
</dbReference>
<comment type="similarity">
    <text evidence="1 3">Belongs to the EXO70 family.</text>
</comment>
<dbReference type="InterPro" id="IPR016159">
    <property type="entry name" value="Cullin_repeat-like_dom_sf"/>
</dbReference>
<dbReference type="AlphaFoldDB" id="A0A9D4UHF1"/>
<reference evidence="6" key="1">
    <citation type="submission" date="2021-01" db="EMBL/GenBank/DDBJ databases">
        <title>Adiantum capillus-veneris genome.</title>
        <authorList>
            <person name="Fang Y."/>
            <person name="Liao Q."/>
        </authorList>
    </citation>
    <scope>NUCLEOTIDE SEQUENCE</scope>
    <source>
        <strain evidence="6">H3</strain>
        <tissue evidence="6">Leaf</tissue>
    </source>
</reference>
<evidence type="ECO:0000256" key="3">
    <source>
        <dbReference type="RuleBase" id="RU365026"/>
    </source>
</evidence>
<comment type="caution">
    <text evidence="6">The sequence shown here is derived from an EMBL/GenBank/DDBJ whole genome shotgun (WGS) entry which is preliminary data.</text>
</comment>
<dbReference type="GO" id="GO:0000145">
    <property type="term" value="C:exocyst"/>
    <property type="evidence" value="ECO:0007669"/>
    <property type="project" value="InterPro"/>
</dbReference>
<proteinExistence type="inferred from homology"/>
<evidence type="ECO:0000313" key="6">
    <source>
        <dbReference type="EMBL" id="KAI5067727.1"/>
    </source>
</evidence>
<dbReference type="SUPFAM" id="SSF74788">
    <property type="entry name" value="Cullin repeat-like"/>
    <property type="match status" value="1"/>
</dbReference>
<dbReference type="GO" id="GO:0015031">
    <property type="term" value="P:protein transport"/>
    <property type="evidence" value="ECO:0007669"/>
    <property type="project" value="UniProtKB-KW"/>
</dbReference>
<accession>A0A9D4UHF1</accession>
<organism evidence="6 7">
    <name type="scientific">Adiantum capillus-veneris</name>
    <name type="common">Maidenhair fern</name>
    <dbReference type="NCBI Taxonomy" id="13818"/>
    <lineage>
        <taxon>Eukaryota</taxon>
        <taxon>Viridiplantae</taxon>
        <taxon>Streptophyta</taxon>
        <taxon>Embryophyta</taxon>
        <taxon>Tracheophyta</taxon>
        <taxon>Polypodiopsida</taxon>
        <taxon>Polypodiidae</taxon>
        <taxon>Polypodiales</taxon>
        <taxon>Pteridineae</taxon>
        <taxon>Pteridaceae</taxon>
        <taxon>Vittarioideae</taxon>
        <taxon>Adiantum</taxon>
    </lineage>
</organism>
<keyword evidence="7" id="KW-1185">Reference proteome</keyword>
<dbReference type="Proteomes" id="UP000886520">
    <property type="component" value="Chromosome 17"/>
</dbReference>
<dbReference type="GO" id="GO:0005546">
    <property type="term" value="F:phosphatidylinositol-4,5-bisphosphate binding"/>
    <property type="evidence" value="ECO:0007669"/>
    <property type="project" value="InterPro"/>
</dbReference>
<dbReference type="GO" id="GO:0006887">
    <property type="term" value="P:exocytosis"/>
    <property type="evidence" value="ECO:0007669"/>
    <property type="project" value="UniProtKB-KW"/>
</dbReference>
<feature type="compositionally biased region" description="Polar residues" evidence="4">
    <location>
        <begin position="383"/>
        <end position="395"/>
    </location>
</feature>
<keyword evidence="3" id="KW-0653">Protein transport</keyword>
<feature type="domain" description="Exocyst complex subunit Exo70 C-terminal" evidence="5">
    <location>
        <begin position="210"/>
        <end position="585"/>
    </location>
</feature>
<evidence type="ECO:0000313" key="7">
    <source>
        <dbReference type="Proteomes" id="UP000886520"/>
    </source>
</evidence>
<evidence type="ECO:0000256" key="4">
    <source>
        <dbReference type="SAM" id="MobiDB-lite"/>
    </source>
</evidence>